<dbReference type="EMBL" id="GBHO01034645">
    <property type="protein sequence ID" value="JAG08959.1"/>
    <property type="molecule type" value="Transcribed_RNA"/>
</dbReference>
<feature type="region of interest" description="Disordered" evidence="1">
    <location>
        <begin position="77"/>
        <end position="106"/>
    </location>
</feature>
<protein>
    <submittedName>
        <fullName evidence="2">Uncharacterized protein</fullName>
    </submittedName>
</protein>
<reference evidence="2" key="2">
    <citation type="submission" date="2014-07" db="EMBL/GenBank/DDBJ databases">
        <authorList>
            <person name="Hull J."/>
        </authorList>
    </citation>
    <scope>NUCLEOTIDE SEQUENCE</scope>
</reference>
<name>A0A0A9WMD4_LYGHE</name>
<sequence length="118" mass="14168">MLRYVSSHKRQHTFTSRQYNVRFTRTINNNFLLTHYSLATRQVVHYLRLLHYTTVVHAEQLTLMPININRTYFLVSHNNSSNNDDDNDDNNKNKMTTTTRKKTKKTDENNNYVLLYLQ</sequence>
<reference evidence="2" key="1">
    <citation type="journal article" date="2014" name="PLoS ONE">
        <title>Transcriptome-Based Identification of ABC Transporters in the Western Tarnished Plant Bug Lygus hesperus.</title>
        <authorList>
            <person name="Hull J.J."/>
            <person name="Chaney K."/>
            <person name="Geib S.M."/>
            <person name="Fabrick J.A."/>
            <person name="Brent C.S."/>
            <person name="Walsh D."/>
            <person name="Lavine L.C."/>
        </authorList>
    </citation>
    <scope>NUCLEOTIDE SEQUENCE</scope>
</reference>
<proteinExistence type="predicted"/>
<dbReference type="AlphaFoldDB" id="A0A0A9WMD4"/>
<evidence type="ECO:0000313" key="2">
    <source>
        <dbReference type="EMBL" id="JAG08959.1"/>
    </source>
</evidence>
<gene>
    <name evidence="2" type="ORF">CM83_45277</name>
</gene>
<evidence type="ECO:0000256" key="1">
    <source>
        <dbReference type="SAM" id="MobiDB-lite"/>
    </source>
</evidence>
<organism evidence="2">
    <name type="scientific">Lygus hesperus</name>
    <name type="common">Western plant bug</name>
    <dbReference type="NCBI Taxonomy" id="30085"/>
    <lineage>
        <taxon>Eukaryota</taxon>
        <taxon>Metazoa</taxon>
        <taxon>Ecdysozoa</taxon>
        <taxon>Arthropoda</taxon>
        <taxon>Hexapoda</taxon>
        <taxon>Insecta</taxon>
        <taxon>Pterygota</taxon>
        <taxon>Neoptera</taxon>
        <taxon>Paraneoptera</taxon>
        <taxon>Hemiptera</taxon>
        <taxon>Heteroptera</taxon>
        <taxon>Panheteroptera</taxon>
        <taxon>Cimicomorpha</taxon>
        <taxon>Miridae</taxon>
        <taxon>Mirini</taxon>
        <taxon>Lygus</taxon>
    </lineage>
</organism>
<accession>A0A0A9WMD4</accession>